<dbReference type="InterPro" id="IPR050595">
    <property type="entry name" value="Bact_response_regulator"/>
</dbReference>
<dbReference type="GO" id="GO:0000160">
    <property type="term" value="P:phosphorelay signal transduction system"/>
    <property type="evidence" value="ECO:0007669"/>
    <property type="project" value="InterPro"/>
</dbReference>
<dbReference type="Pfam" id="PF00072">
    <property type="entry name" value="Response_reg"/>
    <property type="match status" value="1"/>
</dbReference>
<reference evidence="4 5" key="1">
    <citation type="submission" date="2019-09" db="EMBL/GenBank/DDBJ databases">
        <title>Salinarimonas rosea gen. nov., sp. nov., a new member of the a-2 subgroup of the Proteobacteria.</title>
        <authorList>
            <person name="Liu J."/>
        </authorList>
    </citation>
    <scope>NUCLEOTIDE SEQUENCE [LARGE SCALE GENOMIC DNA]</scope>
    <source>
        <strain evidence="4 5">BN140002</strain>
    </source>
</reference>
<dbReference type="EMBL" id="VUOA01000003">
    <property type="protein sequence ID" value="KAA2244288.1"/>
    <property type="molecule type" value="Genomic_DNA"/>
</dbReference>
<dbReference type="Proteomes" id="UP000323142">
    <property type="component" value="Unassembled WGS sequence"/>
</dbReference>
<name>A0A5B2VZZ9_9HYPH</name>
<reference evidence="4 5" key="2">
    <citation type="submission" date="2019-09" db="EMBL/GenBank/DDBJ databases">
        <authorList>
            <person name="Jin C."/>
        </authorList>
    </citation>
    <scope>NUCLEOTIDE SEQUENCE [LARGE SCALE GENOMIC DNA]</scope>
    <source>
        <strain evidence="4 5">BN140002</strain>
    </source>
</reference>
<dbReference type="OrthoDB" id="7210814at2"/>
<feature type="domain" description="Response regulatory" evidence="3">
    <location>
        <begin position="4"/>
        <end position="117"/>
    </location>
</feature>
<dbReference type="InterPro" id="IPR001789">
    <property type="entry name" value="Sig_transdc_resp-reg_receiver"/>
</dbReference>
<dbReference type="Gene3D" id="3.40.50.2300">
    <property type="match status" value="1"/>
</dbReference>
<dbReference type="AlphaFoldDB" id="A0A5B2VZZ9"/>
<evidence type="ECO:0000256" key="2">
    <source>
        <dbReference type="PROSITE-ProRule" id="PRU00169"/>
    </source>
</evidence>
<sequence length="158" mass="17832">MTVTVLFVEDDPDLRDVIAYELDLAGFKVLTAGTGEEALEILRERPGAVDWLFTDIRLPGLIDGWRVADEFRFTYPLRPVIFATGAAQERSRDMIESLFMRKPYRASEIVSAFHVLREGWFSCGDDVEALRHIKQRPLGPKLSWAPPGEEPAVAGWKA</sequence>
<dbReference type="InterPro" id="IPR011006">
    <property type="entry name" value="CheY-like_superfamily"/>
</dbReference>
<evidence type="ECO:0000256" key="1">
    <source>
        <dbReference type="ARBA" id="ARBA00022553"/>
    </source>
</evidence>
<dbReference type="SUPFAM" id="SSF52172">
    <property type="entry name" value="CheY-like"/>
    <property type="match status" value="1"/>
</dbReference>
<accession>A0A5B2VZZ9</accession>
<protein>
    <submittedName>
        <fullName evidence="4">Response regulator</fullName>
    </submittedName>
</protein>
<proteinExistence type="predicted"/>
<dbReference type="PANTHER" id="PTHR44591:SF21">
    <property type="entry name" value="TWO-COMPONENT RESPONSE REGULATOR"/>
    <property type="match status" value="1"/>
</dbReference>
<dbReference type="PANTHER" id="PTHR44591">
    <property type="entry name" value="STRESS RESPONSE REGULATOR PROTEIN 1"/>
    <property type="match status" value="1"/>
</dbReference>
<gene>
    <name evidence="4" type="ORF">F0L46_00870</name>
</gene>
<keyword evidence="5" id="KW-1185">Reference proteome</keyword>
<evidence type="ECO:0000313" key="4">
    <source>
        <dbReference type="EMBL" id="KAA2244288.1"/>
    </source>
</evidence>
<comment type="caution">
    <text evidence="4">The sequence shown here is derived from an EMBL/GenBank/DDBJ whole genome shotgun (WGS) entry which is preliminary data.</text>
</comment>
<dbReference type="SMART" id="SM00448">
    <property type="entry name" value="REC"/>
    <property type="match status" value="1"/>
</dbReference>
<feature type="modified residue" description="4-aspartylphosphate" evidence="2">
    <location>
        <position position="55"/>
    </location>
</feature>
<evidence type="ECO:0000313" key="5">
    <source>
        <dbReference type="Proteomes" id="UP000323142"/>
    </source>
</evidence>
<evidence type="ECO:0000259" key="3">
    <source>
        <dbReference type="PROSITE" id="PS50110"/>
    </source>
</evidence>
<keyword evidence="1 2" id="KW-0597">Phosphoprotein</keyword>
<dbReference type="PROSITE" id="PS50110">
    <property type="entry name" value="RESPONSE_REGULATORY"/>
    <property type="match status" value="1"/>
</dbReference>
<organism evidence="4 5">
    <name type="scientific">Salinarimonas soli</name>
    <dbReference type="NCBI Taxonomy" id="1638099"/>
    <lineage>
        <taxon>Bacteria</taxon>
        <taxon>Pseudomonadati</taxon>
        <taxon>Pseudomonadota</taxon>
        <taxon>Alphaproteobacteria</taxon>
        <taxon>Hyphomicrobiales</taxon>
        <taxon>Salinarimonadaceae</taxon>
        <taxon>Salinarimonas</taxon>
    </lineage>
</organism>